<evidence type="ECO:0000313" key="2">
    <source>
        <dbReference type="EMBL" id="PKA52118.1"/>
    </source>
</evidence>
<dbReference type="OrthoDB" id="10261384at2759"/>
<proteinExistence type="predicted"/>
<dbReference type="Gene3D" id="3.40.50.300">
    <property type="entry name" value="P-loop containing nucleotide triphosphate hydrolases"/>
    <property type="match status" value="1"/>
</dbReference>
<dbReference type="PANTHER" id="PTHR14659">
    <property type="entry name" value="ALPHA- AND GAMMA-ADAPTIN-BINDING PROTEIN P34"/>
    <property type="match status" value="1"/>
</dbReference>
<sequence>MGREMAPEDGSGAGSLESRPGVLLIGCPNVGKRTLLSRLLSIDFPDIPNISSEILCQGWTLETKYYSVDLSIWSAHLDEEFSLGNVLASKQLEALVMVFDINDESSFLALKKWVAGVDIGNIEILLCVGNKVDLVPGHFAHAEYRRQLQKHGESVSDPHPEFWDYGINETESFSLLGKEDASVEIKKSCMEWCIEHNIEFIEACASNADFDKCLSVEGDSQGVERLHGALSAHMWPGMVLKPGNSINVPTLFGREDTTDDESDVEIEYEVLSAGPEEQWDNSNDPVASSSMPDALHKGEESDEGIASDEDQSHENVDDTSDNLQNPPIKNNDSDYKVITQDQKHAEETEPRHATSEVRVQEGSNAFKLDEDEHYGYEDLERLMFEIGNIRGNLRLMPDFQRREMAANLATKMAAMFGENSDEDDT</sequence>
<organism evidence="2 3">
    <name type="scientific">Apostasia shenzhenica</name>
    <dbReference type="NCBI Taxonomy" id="1088818"/>
    <lineage>
        <taxon>Eukaryota</taxon>
        <taxon>Viridiplantae</taxon>
        <taxon>Streptophyta</taxon>
        <taxon>Embryophyta</taxon>
        <taxon>Tracheophyta</taxon>
        <taxon>Spermatophyta</taxon>
        <taxon>Magnoliopsida</taxon>
        <taxon>Liliopsida</taxon>
        <taxon>Asparagales</taxon>
        <taxon>Orchidaceae</taxon>
        <taxon>Apostasioideae</taxon>
        <taxon>Apostasia</taxon>
    </lineage>
</organism>
<keyword evidence="3" id="KW-1185">Reference proteome</keyword>
<feature type="compositionally biased region" description="Acidic residues" evidence="1">
    <location>
        <begin position="300"/>
        <end position="309"/>
    </location>
</feature>
<dbReference type="GO" id="GO:0003924">
    <property type="term" value="F:GTPase activity"/>
    <property type="evidence" value="ECO:0007669"/>
    <property type="project" value="InterPro"/>
</dbReference>
<name>A0A2I0A9B8_9ASPA</name>
<dbReference type="InterPro" id="IPR019341">
    <property type="entry name" value="Alpha/Gamma-adaptin-bd_p34"/>
</dbReference>
<dbReference type="STRING" id="1088818.A0A2I0A9B8"/>
<dbReference type="Proteomes" id="UP000236161">
    <property type="component" value="Unassembled WGS sequence"/>
</dbReference>
<dbReference type="InterPro" id="IPR001806">
    <property type="entry name" value="Small_GTPase"/>
</dbReference>
<evidence type="ECO:0000313" key="3">
    <source>
        <dbReference type="Proteomes" id="UP000236161"/>
    </source>
</evidence>
<dbReference type="Pfam" id="PF10199">
    <property type="entry name" value="Adaptin_binding"/>
    <property type="match status" value="1"/>
</dbReference>
<feature type="compositionally biased region" description="Polar residues" evidence="1">
    <location>
        <begin position="321"/>
        <end position="330"/>
    </location>
</feature>
<accession>A0A2I0A9B8</accession>
<feature type="compositionally biased region" description="Polar residues" evidence="1">
    <location>
        <begin position="280"/>
        <end position="291"/>
    </location>
</feature>
<dbReference type="InterPro" id="IPR027417">
    <property type="entry name" value="P-loop_NTPase"/>
</dbReference>
<gene>
    <name evidence="2" type="primary">RABD2A</name>
    <name evidence="2" type="ORF">AXF42_Ash014055</name>
</gene>
<dbReference type="Pfam" id="PF00071">
    <property type="entry name" value="Ras"/>
    <property type="match status" value="1"/>
</dbReference>
<evidence type="ECO:0000256" key="1">
    <source>
        <dbReference type="SAM" id="MobiDB-lite"/>
    </source>
</evidence>
<dbReference type="SUPFAM" id="SSF52540">
    <property type="entry name" value="P-loop containing nucleoside triphosphate hydrolases"/>
    <property type="match status" value="1"/>
</dbReference>
<dbReference type="EMBL" id="KZ452009">
    <property type="protein sequence ID" value="PKA52118.1"/>
    <property type="molecule type" value="Genomic_DNA"/>
</dbReference>
<dbReference type="PANTHER" id="PTHR14659:SF1">
    <property type="entry name" value="ALPHA- AND GAMMA-ADAPTIN-BINDING PROTEIN P34"/>
    <property type="match status" value="1"/>
</dbReference>
<protein>
    <submittedName>
        <fullName evidence="2">Ras-related protein RABD2a</fullName>
    </submittedName>
</protein>
<reference evidence="2 3" key="1">
    <citation type="journal article" date="2017" name="Nature">
        <title>The Apostasia genome and the evolution of orchids.</title>
        <authorList>
            <person name="Zhang G.Q."/>
            <person name="Liu K.W."/>
            <person name="Li Z."/>
            <person name="Lohaus R."/>
            <person name="Hsiao Y.Y."/>
            <person name="Niu S.C."/>
            <person name="Wang J.Y."/>
            <person name="Lin Y.C."/>
            <person name="Xu Q."/>
            <person name="Chen L.J."/>
            <person name="Yoshida K."/>
            <person name="Fujiwara S."/>
            <person name="Wang Z.W."/>
            <person name="Zhang Y.Q."/>
            <person name="Mitsuda N."/>
            <person name="Wang M."/>
            <person name="Liu G.H."/>
            <person name="Pecoraro L."/>
            <person name="Huang H.X."/>
            <person name="Xiao X.J."/>
            <person name="Lin M."/>
            <person name="Wu X.Y."/>
            <person name="Wu W.L."/>
            <person name="Chen Y.Y."/>
            <person name="Chang S.B."/>
            <person name="Sakamoto S."/>
            <person name="Ohme-Takagi M."/>
            <person name="Yagi M."/>
            <person name="Zeng S.J."/>
            <person name="Shen C.Y."/>
            <person name="Yeh C.M."/>
            <person name="Luo Y.B."/>
            <person name="Tsai W.C."/>
            <person name="Van de Peer Y."/>
            <person name="Liu Z.J."/>
        </authorList>
    </citation>
    <scope>NUCLEOTIDE SEQUENCE [LARGE SCALE GENOMIC DNA]</scope>
    <source>
        <strain evidence="3">cv. Shenzhen</strain>
        <tissue evidence="2">Stem</tissue>
    </source>
</reference>
<dbReference type="GO" id="GO:0005525">
    <property type="term" value="F:GTP binding"/>
    <property type="evidence" value="ECO:0007669"/>
    <property type="project" value="InterPro"/>
</dbReference>
<feature type="region of interest" description="Disordered" evidence="1">
    <location>
        <begin position="272"/>
        <end position="334"/>
    </location>
</feature>
<dbReference type="AlphaFoldDB" id="A0A2I0A9B8"/>